<evidence type="ECO:0000313" key="4">
    <source>
        <dbReference type="Proteomes" id="UP001189429"/>
    </source>
</evidence>
<accession>A0ABN9XBM9</accession>
<evidence type="ECO:0008006" key="5">
    <source>
        <dbReference type="Google" id="ProtNLM"/>
    </source>
</evidence>
<evidence type="ECO:0000313" key="3">
    <source>
        <dbReference type="EMBL" id="CAK0895534.1"/>
    </source>
</evidence>
<sequence>AAVDVDVANSLVSELRELHEDRLRELWVPSGVLVETEDATEEAPGRVSLEALRERWGRHCVCMESDGAITPTCFYSCKTGHCPHKYSVENVAGIKDWVGTPAGGAKVGAAELRRREKERRKLDKARARVRAAEMLANSARLDPDEGAAEPGGAAGSSARLAAKAPVRAMASAQGVSKLGGAAPSGVAQGVAKPGGAAGSAVGLAAKSSARARGSAKGVAKSGGA</sequence>
<gene>
    <name evidence="3" type="ORF">PCOR1329_LOCUS74260</name>
</gene>
<keyword evidence="4" id="KW-1185">Reference proteome</keyword>
<feature type="non-terminal residue" evidence="3">
    <location>
        <position position="224"/>
    </location>
</feature>
<feature type="non-terminal residue" evidence="3">
    <location>
        <position position="1"/>
    </location>
</feature>
<reference evidence="3" key="1">
    <citation type="submission" date="2023-10" db="EMBL/GenBank/DDBJ databases">
        <authorList>
            <person name="Chen Y."/>
            <person name="Shah S."/>
            <person name="Dougan E. K."/>
            <person name="Thang M."/>
            <person name="Chan C."/>
        </authorList>
    </citation>
    <scope>NUCLEOTIDE SEQUENCE [LARGE SCALE GENOMIC DNA]</scope>
</reference>
<dbReference type="Proteomes" id="UP001189429">
    <property type="component" value="Unassembled WGS sequence"/>
</dbReference>
<evidence type="ECO:0000256" key="2">
    <source>
        <dbReference type="SAM" id="MobiDB-lite"/>
    </source>
</evidence>
<comment type="caution">
    <text evidence="3">The sequence shown here is derived from an EMBL/GenBank/DDBJ whole genome shotgun (WGS) entry which is preliminary data.</text>
</comment>
<evidence type="ECO:0000256" key="1">
    <source>
        <dbReference type="SAM" id="Coils"/>
    </source>
</evidence>
<feature type="coiled-coil region" evidence="1">
    <location>
        <begin position="115"/>
        <end position="142"/>
    </location>
</feature>
<feature type="compositionally biased region" description="Low complexity" evidence="2">
    <location>
        <begin position="198"/>
        <end position="224"/>
    </location>
</feature>
<keyword evidence="1" id="KW-0175">Coiled coil</keyword>
<protein>
    <recommendedName>
        <fullName evidence="5">Replication termination factor 2</fullName>
    </recommendedName>
</protein>
<name>A0ABN9XBM9_9DINO</name>
<proteinExistence type="predicted"/>
<feature type="region of interest" description="Disordered" evidence="2">
    <location>
        <begin position="177"/>
        <end position="224"/>
    </location>
</feature>
<dbReference type="EMBL" id="CAUYUJ010020057">
    <property type="protein sequence ID" value="CAK0895534.1"/>
    <property type="molecule type" value="Genomic_DNA"/>
</dbReference>
<organism evidence="3 4">
    <name type="scientific">Prorocentrum cordatum</name>
    <dbReference type="NCBI Taxonomy" id="2364126"/>
    <lineage>
        <taxon>Eukaryota</taxon>
        <taxon>Sar</taxon>
        <taxon>Alveolata</taxon>
        <taxon>Dinophyceae</taxon>
        <taxon>Prorocentrales</taxon>
        <taxon>Prorocentraceae</taxon>
        <taxon>Prorocentrum</taxon>
    </lineage>
</organism>